<feature type="domain" description="2-oxoacid dehydrogenase acyltransferase catalytic" evidence="1">
    <location>
        <begin position="7"/>
        <end position="42"/>
    </location>
</feature>
<organism evidence="2 3">
    <name type="scientific">Dibothriocephalus latus</name>
    <name type="common">Fish tapeworm</name>
    <name type="synonym">Diphyllobothrium latum</name>
    <dbReference type="NCBI Taxonomy" id="60516"/>
    <lineage>
        <taxon>Eukaryota</taxon>
        <taxon>Metazoa</taxon>
        <taxon>Spiralia</taxon>
        <taxon>Lophotrochozoa</taxon>
        <taxon>Platyhelminthes</taxon>
        <taxon>Cestoda</taxon>
        <taxon>Eucestoda</taxon>
        <taxon>Diphyllobothriidea</taxon>
        <taxon>Diphyllobothriidae</taxon>
        <taxon>Dibothriocephalus</taxon>
    </lineage>
</organism>
<dbReference type="InterPro" id="IPR023213">
    <property type="entry name" value="CAT-like_dom_sf"/>
</dbReference>
<accession>A0A3P7MKP0</accession>
<evidence type="ECO:0000259" key="1">
    <source>
        <dbReference type="Pfam" id="PF00198"/>
    </source>
</evidence>
<protein>
    <recommendedName>
        <fullName evidence="1">2-oxoacid dehydrogenase acyltransferase catalytic domain-containing protein</fullName>
    </recommendedName>
</protein>
<evidence type="ECO:0000313" key="3">
    <source>
        <dbReference type="Proteomes" id="UP000281553"/>
    </source>
</evidence>
<dbReference type="Pfam" id="PF00198">
    <property type="entry name" value="2-oxoacid_dh"/>
    <property type="match status" value="1"/>
</dbReference>
<keyword evidence="3" id="KW-1185">Reference proteome</keyword>
<sequence>MEAMTELNLTLSTDARFVDEAMASQFLRHVKRYLEVDPEALFADDPELAMTVDSSAEELAVMEL</sequence>
<gene>
    <name evidence="2" type="ORF">DILT_LOCUS14188</name>
</gene>
<dbReference type="SUPFAM" id="SSF52777">
    <property type="entry name" value="CoA-dependent acyltransferases"/>
    <property type="match status" value="1"/>
</dbReference>
<name>A0A3P7MKP0_DIBLA</name>
<dbReference type="GO" id="GO:0016746">
    <property type="term" value="F:acyltransferase activity"/>
    <property type="evidence" value="ECO:0007669"/>
    <property type="project" value="InterPro"/>
</dbReference>
<reference evidence="2 3" key="1">
    <citation type="submission" date="2018-11" db="EMBL/GenBank/DDBJ databases">
        <authorList>
            <consortium name="Pathogen Informatics"/>
        </authorList>
    </citation>
    <scope>NUCLEOTIDE SEQUENCE [LARGE SCALE GENOMIC DNA]</scope>
</reference>
<dbReference type="Gene3D" id="3.30.559.10">
    <property type="entry name" value="Chloramphenicol acetyltransferase-like domain"/>
    <property type="match status" value="1"/>
</dbReference>
<dbReference type="InterPro" id="IPR001078">
    <property type="entry name" value="2-oxoacid_DH_actylTfrase"/>
</dbReference>
<dbReference type="EMBL" id="UYRU01073123">
    <property type="protein sequence ID" value="VDN23068.1"/>
    <property type="molecule type" value="Genomic_DNA"/>
</dbReference>
<dbReference type="AlphaFoldDB" id="A0A3P7MKP0"/>
<proteinExistence type="predicted"/>
<dbReference type="Proteomes" id="UP000281553">
    <property type="component" value="Unassembled WGS sequence"/>
</dbReference>
<evidence type="ECO:0000313" key="2">
    <source>
        <dbReference type="EMBL" id="VDN23068.1"/>
    </source>
</evidence>